<evidence type="ECO:0000256" key="4">
    <source>
        <dbReference type="ARBA" id="ARBA00023242"/>
    </source>
</evidence>
<evidence type="ECO:0000256" key="2">
    <source>
        <dbReference type="ARBA" id="ARBA00023125"/>
    </source>
</evidence>
<dbReference type="PANTHER" id="PTHR47425:SF2">
    <property type="entry name" value="FARB-RELATED"/>
    <property type="match status" value="1"/>
</dbReference>
<reference evidence="7" key="1">
    <citation type="submission" date="2022-11" db="EMBL/GenBank/DDBJ databases">
        <authorList>
            <person name="Petersen C."/>
        </authorList>
    </citation>
    <scope>NUCLEOTIDE SEQUENCE</scope>
    <source>
        <strain evidence="7">IBT 23319</strain>
    </source>
</reference>
<dbReference type="InterPro" id="IPR001138">
    <property type="entry name" value="Zn2Cys6_DnaBD"/>
</dbReference>
<dbReference type="SMART" id="SM00066">
    <property type="entry name" value="GAL4"/>
    <property type="match status" value="1"/>
</dbReference>
<dbReference type="InterPro" id="IPR036864">
    <property type="entry name" value="Zn2-C6_fun-type_DNA-bd_sf"/>
</dbReference>
<feature type="region of interest" description="Disordered" evidence="5">
    <location>
        <begin position="55"/>
        <end position="80"/>
    </location>
</feature>
<feature type="compositionally biased region" description="Basic and acidic residues" evidence="5">
    <location>
        <begin position="64"/>
        <end position="76"/>
    </location>
</feature>
<keyword evidence="8" id="KW-1185">Reference proteome</keyword>
<dbReference type="CDD" id="cd00067">
    <property type="entry name" value="GAL4"/>
    <property type="match status" value="1"/>
</dbReference>
<gene>
    <name evidence="7" type="ORF">N7469_007667</name>
</gene>
<evidence type="ECO:0000259" key="6">
    <source>
        <dbReference type="PROSITE" id="PS50048"/>
    </source>
</evidence>
<evidence type="ECO:0000256" key="5">
    <source>
        <dbReference type="SAM" id="MobiDB-lite"/>
    </source>
</evidence>
<sequence>MLRRTRRAPAACSWCHRRKVRCDALISGCPCTRCKQDGRTICILRAKFPKSGFTTNTRSLPGNHESECIESSRDNPEAGGPNNTLIHTNICTPQTNEPMPTSFHSDEYVFLENETLLLSSQDTEFLTLKGSLTLPSRKLALSFVELYFQHVHPFVPVIDEYEFWRIWNRQSDEKLSLFLFQALLFASCPLLFDLNAEIKISAKAQGAILLTHHTSAEAPQAGSLWLTRAIENAMVIDSHVSDSIKGVPKFIRKRIWWCILLRDRSICVGLRRRPQITARNLDDRFEELNEADFTNEMQGTTVKEYETKKQLLIALQEQCSLAVLLTELVCLIFTPGLTARRHHDLDELRRHNSRVENITKSLLIWESRALPAPSVISQPDINAPVSRLRSLTFMYYYAARVDLAQYSALLVEEHTNANLSFQSYESPVRRIARDLEAGIAGLAATMEYFSLNGNVEYLPLSVLAYAAMPLVLAAINLKISTSSLNIQKSKKTLDSISNIIRHSESLYDVTDVVAAGTNQILQLAYLVTQNIIIVCHSPSNSYKAQGQRSAEEQVLQQYSHRAPARSWVEAFIRVPRAYLLISTCVDYSLAFGCLPCGDSLPLSVRQLVSSNGIGQLPWTIRLHRGDPGISPEQRDDQNTYDSLSVDERLSARKRLKAASNSLSSEQEYTEAVRSPIPSTNSNHDLPRHKYETNTRFGDRILSIVEYYESESMSKPKHSVNLDFLDLSSDSLNVIL</sequence>
<keyword evidence="1" id="KW-0805">Transcription regulation</keyword>
<dbReference type="GO" id="GO:0003677">
    <property type="term" value="F:DNA binding"/>
    <property type="evidence" value="ECO:0007669"/>
    <property type="project" value="UniProtKB-KW"/>
</dbReference>
<dbReference type="OrthoDB" id="5041285at2759"/>
<dbReference type="InterPro" id="IPR052761">
    <property type="entry name" value="Fungal_Detox/Toxin_TFs"/>
</dbReference>
<dbReference type="CDD" id="cd12148">
    <property type="entry name" value="fungal_TF_MHR"/>
    <property type="match status" value="1"/>
</dbReference>
<dbReference type="AlphaFoldDB" id="A0A9W9TIW0"/>
<proteinExistence type="predicted"/>
<accession>A0A9W9TIW0</accession>
<dbReference type="PANTHER" id="PTHR47425">
    <property type="entry name" value="FARB-RELATED"/>
    <property type="match status" value="1"/>
</dbReference>
<dbReference type="GeneID" id="81385752"/>
<feature type="domain" description="Zn(2)-C6 fungal-type" evidence="6">
    <location>
        <begin position="11"/>
        <end position="44"/>
    </location>
</feature>
<feature type="region of interest" description="Disordered" evidence="5">
    <location>
        <begin position="656"/>
        <end position="689"/>
    </location>
</feature>
<dbReference type="GO" id="GO:0008270">
    <property type="term" value="F:zinc ion binding"/>
    <property type="evidence" value="ECO:0007669"/>
    <property type="project" value="InterPro"/>
</dbReference>
<dbReference type="EMBL" id="JAPQKT010000007">
    <property type="protein sequence ID" value="KAJ5224164.1"/>
    <property type="molecule type" value="Genomic_DNA"/>
</dbReference>
<keyword evidence="2" id="KW-0238">DNA-binding</keyword>
<dbReference type="SUPFAM" id="SSF57701">
    <property type="entry name" value="Zn2/Cys6 DNA-binding domain"/>
    <property type="match status" value="1"/>
</dbReference>
<evidence type="ECO:0000256" key="1">
    <source>
        <dbReference type="ARBA" id="ARBA00023015"/>
    </source>
</evidence>
<keyword evidence="3" id="KW-0804">Transcription</keyword>
<organism evidence="7 8">
    <name type="scientific">Penicillium citrinum</name>
    <dbReference type="NCBI Taxonomy" id="5077"/>
    <lineage>
        <taxon>Eukaryota</taxon>
        <taxon>Fungi</taxon>
        <taxon>Dikarya</taxon>
        <taxon>Ascomycota</taxon>
        <taxon>Pezizomycotina</taxon>
        <taxon>Eurotiomycetes</taxon>
        <taxon>Eurotiomycetidae</taxon>
        <taxon>Eurotiales</taxon>
        <taxon>Aspergillaceae</taxon>
        <taxon>Penicillium</taxon>
    </lineage>
</organism>
<evidence type="ECO:0000313" key="7">
    <source>
        <dbReference type="EMBL" id="KAJ5224164.1"/>
    </source>
</evidence>
<comment type="caution">
    <text evidence="7">The sequence shown here is derived from an EMBL/GenBank/DDBJ whole genome shotgun (WGS) entry which is preliminary data.</text>
</comment>
<evidence type="ECO:0000256" key="3">
    <source>
        <dbReference type="ARBA" id="ARBA00023163"/>
    </source>
</evidence>
<dbReference type="RefSeq" id="XP_056498136.1">
    <property type="nucleotide sequence ID" value="XM_056646585.1"/>
</dbReference>
<protein>
    <recommendedName>
        <fullName evidence="6">Zn(2)-C6 fungal-type domain-containing protein</fullName>
    </recommendedName>
</protein>
<keyword evidence="4" id="KW-0539">Nucleus</keyword>
<evidence type="ECO:0000313" key="8">
    <source>
        <dbReference type="Proteomes" id="UP001147733"/>
    </source>
</evidence>
<dbReference type="GO" id="GO:0000981">
    <property type="term" value="F:DNA-binding transcription factor activity, RNA polymerase II-specific"/>
    <property type="evidence" value="ECO:0007669"/>
    <property type="project" value="InterPro"/>
</dbReference>
<dbReference type="Pfam" id="PF00172">
    <property type="entry name" value="Zn_clus"/>
    <property type="match status" value="1"/>
</dbReference>
<reference evidence="7" key="2">
    <citation type="journal article" date="2023" name="IMA Fungus">
        <title>Comparative genomic study of the Penicillium genus elucidates a diverse pangenome and 15 lateral gene transfer events.</title>
        <authorList>
            <person name="Petersen C."/>
            <person name="Sorensen T."/>
            <person name="Nielsen M.R."/>
            <person name="Sondergaard T.E."/>
            <person name="Sorensen J.L."/>
            <person name="Fitzpatrick D.A."/>
            <person name="Frisvad J.C."/>
            <person name="Nielsen K.L."/>
        </authorList>
    </citation>
    <scope>NUCLEOTIDE SEQUENCE</scope>
    <source>
        <strain evidence="7">IBT 23319</strain>
    </source>
</reference>
<dbReference type="Proteomes" id="UP001147733">
    <property type="component" value="Unassembled WGS sequence"/>
</dbReference>
<dbReference type="PROSITE" id="PS00463">
    <property type="entry name" value="ZN2_CY6_FUNGAL_1"/>
    <property type="match status" value="1"/>
</dbReference>
<dbReference type="PROSITE" id="PS50048">
    <property type="entry name" value="ZN2_CY6_FUNGAL_2"/>
    <property type="match status" value="1"/>
</dbReference>
<name>A0A9W9TIW0_PENCI</name>